<evidence type="ECO:0000313" key="1">
    <source>
        <dbReference type="EMBL" id="KAL2036908.1"/>
    </source>
</evidence>
<gene>
    <name evidence="1" type="ORF">N7G274_010333</name>
</gene>
<name>A0ABR4A0Q4_9LECA</name>
<reference evidence="1 2" key="1">
    <citation type="submission" date="2024-09" db="EMBL/GenBank/DDBJ databases">
        <title>Rethinking Asexuality: The Enigmatic Case of Functional Sexual Genes in Lepraria (Stereocaulaceae).</title>
        <authorList>
            <person name="Doellman M."/>
            <person name="Sun Y."/>
            <person name="Barcenas-Pena A."/>
            <person name="Lumbsch H.T."/>
            <person name="Grewe F."/>
        </authorList>
    </citation>
    <scope>NUCLEOTIDE SEQUENCE [LARGE SCALE GENOMIC DNA]</scope>
    <source>
        <strain evidence="1 2">Mercado 3170</strain>
    </source>
</reference>
<dbReference type="EMBL" id="JBEFKJ010000047">
    <property type="protein sequence ID" value="KAL2036908.1"/>
    <property type="molecule type" value="Genomic_DNA"/>
</dbReference>
<keyword evidence="2" id="KW-1185">Reference proteome</keyword>
<comment type="caution">
    <text evidence="1">The sequence shown here is derived from an EMBL/GenBank/DDBJ whole genome shotgun (WGS) entry which is preliminary data.</text>
</comment>
<evidence type="ECO:0000313" key="2">
    <source>
        <dbReference type="Proteomes" id="UP001590950"/>
    </source>
</evidence>
<protein>
    <submittedName>
        <fullName evidence="1">Uncharacterized protein</fullName>
    </submittedName>
</protein>
<sequence length="209" mass="23315">MRTQKARCAYKLNDILSVLRPDLLHFLNNISIIDDGVITPTFHQQLCPPLFLVVPTSGEPRSFTIAAAGKTTDVVPPPNISFLPFYSFSALVDKPQASTPGIRRKETLRLCPRRADTSGRLRPQALRLIRTWPSAGIGIRRMSDLRTSGSLGTCMTADFLGSHVWNKEERTTLRRFGASSRSMVSWLIHFVCSSKAAEQINVETYVQTP</sequence>
<proteinExistence type="predicted"/>
<organism evidence="1 2">
    <name type="scientific">Stereocaulon virgatum</name>
    <dbReference type="NCBI Taxonomy" id="373712"/>
    <lineage>
        <taxon>Eukaryota</taxon>
        <taxon>Fungi</taxon>
        <taxon>Dikarya</taxon>
        <taxon>Ascomycota</taxon>
        <taxon>Pezizomycotina</taxon>
        <taxon>Lecanoromycetes</taxon>
        <taxon>OSLEUM clade</taxon>
        <taxon>Lecanoromycetidae</taxon>
        <taxon>Lecanorales</taxon>
        <taxon>Lecanorineae</taxon>
        <taxon>Stereocaulaceae</taxon>
        <taxon>Stereocaulon</taxon>
    </lineage>
</organism>
<accession>A0ABR4A0Q4</accession>
<dbReference type="Proteomes" id="UP001590950">
    <property type="component" value="Unassembled WGS sequence"/>
</dbReference>